<dbReference type="SUPFAM" id="SSF53254">
    <property type="entry name" value="Phosphoglycerate mutase-like"/>
    <property type="match status" value="1"/>
</dbReference>
<comment type="caution">
    <text evidence="7">The sequence shown here is derived from an EMBL/GenBank/DDBJ whole genome shotgun (WGS) entry which is preliminary data.</text>
</comment>
<keyword evidence="3" id="KW-0732">Signal</keyword>
<comment type="catalytic activity">
    <reaction evidence="1">
        <text>a phosphate monoester + H2O = an alcohol + phosphate</text>
        <dbReference type="Rhea" id="RHEA:15017"/>
        <dbReference type="ChEBI" id="CHEBI:15377"/>
        <dbReference type="ChEBI" id="CHEBI:30879"/>
        <dbReference type="ChEBI" id="CHEBI:43474"/>
        <dbReference type="ChEBI" id="CHEBI:67140"/>
        <dbReference type="EC" id="3.1.3.2"/>
    </reaction>
</comment>
<protein>
    <recommendedName>
        <fullName evidence="2">acid phosphatase</fullName>
        <ecNumber evidence="2">3.1.3.2</ecNumber>
    </recommendedName>
</protein>
<evidence type="ECO:0000256" key="5">
    <source>
        <dbReference type="ARBA" id="ARBA00023157"/>
    </source>
</evidence>
<keyword evidence="8" id="KW-1185">Reference proteome</keyword>
<sequence>MNSHNISLPEWVTPHIYNRMAELSWIGLQAEFGIGIFKNEVLRKLRGGSILKHIAEELSKRVECELNTSKTGCQYTFYGISGHDLTVLSLLSNFRDIDDLLGEVPLIGYCANLVVELWRVDGKFFISVVYTNSFRDHSQVITSHVPGCEIAEVLCSLEDFLTATKDMYFRDVRKACKSKKRTVPIAYSVIEDFYERD</sequence>
<dbReference type="Proteomes" id="UP001608902">
    <property type="component" value="Unassembled WGS sequence"/>
</dbReference>
<dbReference type="EMBL" id="JBGFUD010010080">
    <property type="protein sequence ID" value="MFH4982784.1"/>
    <property type="molecule type" value="Genomic_DNA"/>
</dbReference>
<proteinExistence type="predicted"/>
<gene>
    <name evidence="7" type="ORF">AB6A40_009493</name>
</gene>
<keyword evidence="5" id="KW-1015">Disulfide bond</keyword>
<evidence type="ECO:0000313" key="8">
    <source>
        <dbReference type="Proteomes" id="UP001608902"/>
    </source>
</evidence>
<dbReference type="PANTHER" id="PTHR11567:SF211">
    <property type="entry name" value="PROSTATIC ACID PHOSPHATASE"/>
    <property type="match status" value="1"/>
</dbReference>
<dbReference type="AlphaFoldDB" id="A0ABD6ES42"/>
<name>A0ABD6ES42_9BILA</name>
<organism evidence="7 8">
    <name type="scientific">Gnathostoma spinigerum</name>
    <dbReference type="NCBI Taxonomy" id="75299"/>
    <lineage>
        <taxon>Eukaryota</taxon>
        <taxon>Metazoa</taxon>
        <taxon>Ecdysozoa</taxon>
        <taxon>Nematoda</taxon>
        <taxon>Chromadorea</taxon>
        <taxon>Rhabditida</taxon>
        <taxon>Spirurina</taxon>
        <taxon>Gnathostomatomorpha</taxon>
        <taxon>Gnathostomatoidea</taxon>
        <taxon>Gnathostomatidae</taxon>
        <taxon>Gnathostoma</taxon>
    </lineage>
</organism>
<keyword evidence="4" id="KW-0378">Hydrolase</keyword>
<dbReference type="InterPro" id="IPR029033">
    <property type="entry name" value="His_PPase_superfam"/>
</dbReference>
<keyword evidence="6" id="KW-0325">Glycoprotein</keyword>
<dbReference type="GO" id="GO:0003993">
    <property type="term" value="F:acid phosphatase activity"/>
    <property type="evidence" value="ECO:0007669"/>
    <property type="project" value="UniProtKB-EC"/>
</dbReference>
<dbReference type="InterPro" id="IPR050645">
    <property type="entry name" value="Histidine_acid_phosphatase"/>
</dbReference>
<evidence type="ECO:0000256" key="4">
    <source>
        <dbReference type="ARBA" id="ARBA00022801"/>
    </source>
</evidence>
<evidence type="ECO:0000256" key="6">
    <source>
        <dbReference type="ARBA" id="ARBA00023180"/>
    </source>
</evidence>
<dbReference type="Gene3D" id="3.40.50.1240">
    <property type="entry name" value="Phosphoglycerate mutase-like"/>
    <property type="match status" value="1"/>
</dbReference>
<evidence type="ECO:0000313" key="7">
    <source>
        <dbReference type="EMBL" id="MFH4982784.1"/>
    </source>
</evidence>
<dbReference type="PANTHER" id="PTHR11567">
    <property type="entry name" value="ACID PHOSPHATASE-RELATED"/>
    <property type="match status" value="1"/>
</dbReference>
<accession>A0ABD6ES42</accession>
<evidence type="ECO:0000256" key="3">
    <source>
        <dbReference type="ARBA" id="ARBA00022729"/>
    </source>
</evidence>
<reference evidence="7 8" key="1">
    <citation type="submission" date="2024-08" db="EMBL/GenBank/DDBJ databases">
        <title>Gnathostoma spinigerum genome.</title>
        <authorList>
            <person name="Gonzalez-Bertolin B."/>
            <person name="Monzon S."/>
            <person name="Zaballos A."/>
            <person name="Jimenez P."/>
            <person name="Dekumyoy P."/>
            <person name="Varona S."/>
            <person name="Cuesta I."/>
            <person name="Sumanam S."/>
            <person name="Adisakwattana P."/>
            <person name="Gasser R.B."/>
            <person name="Hernandez-Gonzalez A."/>
            <person name="Young N.D."/>
            <person name="Perteguer M.J."/>
        </authorList>
    </citation>
    <scope>NUCLEOTIDE SEQUENCE [LARGE SCALE GENOMIC DNA]</scope>
    <source>
        <strain evidence="7">AL3</strain>
        <tissue evidence="7">Liver</tissue>
    </source>
</reference>
<dbReference type="EC" id="3.1.3.2" evidence="2"/>
<evidence type="ECO:0000256" key="1">
    <source>
        <dbReference type="ARBA" id="ARBA00000032"/>
    </source>
</evidence>
<evidence type="ECO:0000256" key="2">
    <source>
        <dbReference type="ARBA" id="ARBA00012646"/>
    </source>
</evidence>